<sequence length="192" mass="21321">MSDDVSILVLLDECEDAIAHVTATWGMDMDEEAPWHAAEAIAAECWATVHALCSADDTAWRMDDKPCSEAVPVMEAILVATDDDGSETPTKNATLEDELLDLEKELSLAMAQIQTVDIEAKPIAPCIEPSPQRASPIAKKKKKRRRQHINNTPRSIWHGYQKLTLQSHVERQAKARAQREVSSLHAPLQYVS</sequence>
<keyword evidence="3" id="KW-1185">Reference proteome</keyword>
<evidence type="ECO:0000313" key="2">
    <source>
        <dbReference type="EMBL" id="KDO32736.1"/>
    </source>
</evidence>
<dbReference type="Proteomes" id="UP000030745">
    <property type="component" value="Unassembled WGS sequence"/>
</dbReference>
<dbReference type="RefSeq" id="XP_012196400.1">
    <property type="nucleotide sequence ID" value="XM_012341010.1"/>
</dbReference>
<feature type="region of interest" description="Disordered" evidence="1">
    <location>
        <begin position="127"/>
        <end position="153"/>
    </location>
</feature>
<name>A0A067D1Y2_SAPPC</name>
<proteinExistence type="predicted"/>
<dbReference type="GeneID" id="24124989"/>
<dbReference type="AlphaFoldDB" id="A0A067D1Y2"/>
<organism evidence="2 3">
    <name type="scientific">Saprolegnia parasitica (strain CBS 223.65)</name>
    <dbReference type="NCBI Taxonomy" id="695850"/>
    <lineage>
        <taxon>Eukaryota</taxon>
        <taxon>Sar</taxon>
        <taxon>Stramenopiles</taxon>
        <taxon>Oomycota</taxon>
        <taxon>Saprolegniomycetes</taxon>
        <taxon>Saprolegniales</taxon>
        <taxon>Saprolegniaceae</taxon>
        <taxon>Saprolegnia</taxon>
    </lineage>
</organism>
<dbReference type="EMBL" id="KK583194">
    <property type="protein sequence ID" value="KDO32736.1"/>
    <property type="molecule type" value="Genomic_DNA"/>
</dbReference>
<protein>
    <submittedName>
        <fullName evidence="2">Uncharacterized protein</fullName>
    </submittedName>
</protein>
<reference evidence="2 3" key="1">
    <citation type="journal article" date="2013" name="PLoS Genet.">
        <title>Distinctive expansion of potential virulence genes in the genome of the oomycete fish pathogen Saprolegnia parasitica.</title>
        <authorList>
            <person name="Jiang R.H."/>
            <person name="de Bruijn I."/>
            <person name="Haas B.J."/>
            <person name="Belmonte R."/>
            <person name="Lobach L."/>
            <person name="Christie J."/>
            <person name="van den Ackerveken G."/>
            <person name="Bottin A."/>
            <person name="Bulone V."/>
            <person name="Diaz-Moreno S.M."/>
            <person name="Dumas B."/>
            <person name="Fan L."/>
            <person name="Gaulin E."/>
            <person name="Govers F."/>
            <person name="Grenville-Briggs L.J."/>
            <person name="Horner N.R."/>
            <person name="Levin J.Z."/>
            <person name="Mammella M."/>
            <person name="Meijer H.J."/>
            <person name="Morris P."/>
            <person name="Nusbaum C."/>
            <person name="Oome S."/>
            <person name="Phillips A.J."/>
            <person name="van Rooyen D."/>
            <person name="Rzeszutek E."/>
            <person name="Saraiva M."/>
            <person name="Secombes C.J."/>
            <person name="Seidl M.F."/>
            <person name="Snel B."/>
            <person name="Stassen J.H."/>
            <person name="Sykes S."/>
            <person name="Tripathy S."/>
            <person name="van den Berg H."/>
            <person name="Vega-Arreguin J.C."/>
            <person name="Wawra S."/>
            <person name="Young S.K."/>
            <person name="Zeng Q."/>
            <person name="Dieguez-Uribeondo J."/>
            <person name="Russ C."/>
            <person name="Tyler B.M."/>
            <person name="van West P."/>
        </authorList>
    </citation>
    <scope>NUCLEOTIDE SEQUENCE [LARGE SCALE GENOMIC DNA]</scope>
    <source>
        <strain evidence="2 3">CBS 223.65</strain>
    </source>
</reference>
<feature type="compositionally biased region" description="Basic residues" evidence="1">
    <location>
        <begin position="138"/>
        <end position="148"/>
    </location>
</feature>
<evidence type="ECO:0000256" key="1">
    <source>
        <dbReference type="SAM" id="MobiDB-lite"/>
    </source>
</evidence>
<dbReference type="VEuPathDB" id="FungiDB:SPRG_02434"/>
<evidence type="ECO:0000313" key="3">
    <source>
        <dbReference type="Proteomes" id="UP000030745"/>
    </source>
</evidence>
<gene>
    <name evidence="2" type="ORF">SPRG_02434</name>
</gene>
<dbReference type="KEGG" id="spar:SPRG_02434"/>
<accession>A0A067D1Y2</accession>